<dbReference type="Gene3D" id="1.10.260.40">
    <property type="entry name" value="lambda repressor-like DNA-binding domains"/>
    <property type="match status" value="1"/>
</dbReference>
<dbReference type="GO" id="GO:0003677">
    <property type="term" value="F:DNA binding"/>
    <property type="evidence" value="ECO:0007669"/>
    <property type="project" value="InterPro"/>
</dbReference>
<evidence type="ECO:0000313" key="3">
    <source>
        <dbReference type="Proteomes" id="UP001155110"/>
    </source>
</evidence>
<evidence type="ECO:0000259" key="1">
    <source>
        <dbReference type="PROSITE" id="PS50943"/>
    </source>
</evidence>
<accession>A0AAW5P3Q6</accession>
<evidence type="ECO:0000313" key="2">
    <source>
        <dbReference type="EMBL" id="MCS4156105.1"/>
    </source>
</evidence>
<dbReference type="Pfam" id="PF13560">
    <property type="entry name" value="HTH_31"/>
    <property type="match status" value="1"/>
</dbReference>
<reference evidence="2" key="1">
    <citation type="submission" date="2022-08" db="EMBL/GenBank/DDBJ databases">
        <title>Genomic Encyclopedia of Type Strains, Phase V (KMG-V): Genome sequencing to study the core and pangenomes of soil and plant-associated prokaryotes.</title>
        <authorList>
            <person name="Whitman W."/>
        </authorList>
    </citation>
    <scope>NUCLEOTIDE SEQUENCE</scope>
    <source>
        <strain evidence="2">SP3002</strain>
    </source>
</reference>
<dbReference type="EMBL" id="JANTZM010000001">
    <property type="protein sequence ID" value="MCS4156105.1"/>
    <property type="molecule type" value="Genomic_DNA"/>
</dbReference>
<organism evidence="2 3">
    <name type="scientific">Salinibacter ruber</name>
    <dbReference type="NCBI Taxonomy" id="146919"/>
    <lineage>
        <taxon>Bacteria</taxon>
        <taxon>Pseudomonadati</taxon>
        <taxon>Rhodothermota</taxon>
        <taxon>Rhodothermia</taxon>
        <taxon>Rhodothermales</taxon>
        <taxon>Salinibacteraceae</taxon>
        <taxon>Salinibacter</taxon>
    </lineage>
</organism>
<dbReference type="RefSeq" id="WP_259258032.1">
    <property type="nucleotide sequence ID" value="NZ_JANTZM010000001.1"/>
</dbReference>
<name>A0AAW5P3Q6_9BACT</name>
<dbReference type="CDD" id="cd00093">
    <property type="entry name" value="HTH_XRE"/>
    <property type="match status" value="1"/>
</dbReference>
<dbReference type="PROSITE" id="PS50943">
    <property type="entry name" value="HTH_CROC1"/>
    <property type="match status" value="1"/>
</dbReference>
<dbReference type="SUPFAM" id="SSF47413">
    <property type="entry name" value="lambda repressor-like DNA-binding domains"/>
    <property type="match status" value="1"/>
</dbReference>
<dbReference type="AlphaFoldDB" id="A0AAW5P3Q6"/>
<feature type="domain" description="HTH cro/C1-type" evidence="1">
    <location>
        <begin position="25"/>
        <end position="54"/>
    </location>
</feature>
<sequence>MTDATSDAPYEAPFMTPADLSERARELREDAGLTQRDLADKIECSTSTISKAENYHEGDGMISARITIIETLADETVEGPLYR</sequence>
<proteinExistence type="predicted"/>
<dbReference type="SMART" id="SM00530">
    <property type="entry name" value="HTH_XRE"/>
    <property type="match status" value="1"/>
</dbReference>
<dbReference type="Proteomes" id="UP001155110">
    <property type="component" value="Unassembled WGS sequence"/>
</dbReference>
<protein>
    <submittedName>
        <fullName evidence="2">Transcriptional regulator with XRE-family HTH domain</fullName>
    </submittedName>
</protein>
<comment type="caution">
    <text evidence="2">The sequence shown here is derived from an EMBL/GenBank/DDBJ whole genome shotgun (WGS) entry which is preliminary data.</text>
</comment>
<gene>
    <name evidence="2" type="ORF">GGP99_000036</name>
</gene>
<dbReference type="InterPro" id="IPR010982">
    <property type="entry name" value="Lambda_DNA-bd_dom_sf"/>
</dbReference>
<dbReference type="InterPro" id="IPR001387">
    <property type="entry name" value="Cro/C1-type_HTH"/>
</dbReference>